<proteinExistence type="predicted"/>
<gene>
    <name evidence="3" type="ORF">ENN50_01595</name>
</gene>
<dbReference type="Gene3D" id="2.40.160.20">
    <property type="match status" value="1"/>
</dbReference>
<feature type="non-terminal residue" evidence="3">
    <location>
        <position position="170"/>
    </location>
</feature>
<comment type="caution">
    <text evidence="3">The sequence shown here is derived from an EMBL/GenBank/DDBJ whole genome shotgun (WGS) entry which is preliminary data.</text>
</comment>
<reference evidence="3" key="1">
    <citation type="journal article" date="2020" name="mSystems">
        <title>Genome- and Community-Level Interaction Insights into Carbon Utilization and Element Cycling Functions of Hydrothermarchaeota in Hydrothermal Sediment.</title>
        <authorList>
            <person name="Zhou Z."/>
            <person name="Liu Y."/>
            <person name="Xu W."/>
            <person name="Pan J."/>
            <person name="Luo Z.H."/>
            <person name="Li M."/>
        </authorList>
    </citation>
    <scope>NUCLEOTIDE SEQUENCE [LARGE SCALE GENOMIC DNA]</scope>
    <source>
        <strain evidence="3">SpSt-1181</strain>
    </source>
</reference>
<dbReference type="InterPro" id="IPR011250">
    <property type="entry name" value="OMP/PagP_B-barrel"/>
</dbReference>
<feature type="domain" description="Msp4/OMP-like" evidence="2">
    <location>
        <begin position="65"/>
        <end position="152"/>
    </location>
</feature>
<dbReference type="Proteomes" id="UP000886335">
    <property type="component" value="Unassembled WGS sequence"/>
</dbReference>
<protein>
    <submittedName>
        <fullName evidence="3">P44/Msp2 family outer membrane protein</fullName>
    </submittedName>
</protein>
<feature type="signal peptide" evidence="1">
    <location>
        <begin position="1"/>
        <end position="21"/>
    </location>
</feature>
<feature type="chain" id="PRO_5032861795" evidence="1">
    <location>
        <begin position="22"/>
        <end position="170"/>
    </location>
</feature>
<evidence type="ECO:0000256" key="1">
    <source>
        <dbReference type="SAM" id="SignalP"/>
    </source>
</evidence>
<accession>A0A831SP68</accession>
<evidence type="ECO:0000313" key="3">
    <source>
        <dbReference type="EMBL" id="HED30389.1"/>
    </source>
</evidence>
<dbReference type="SUPFAM" id="SSF56925">
    <property type="entry name" value="OMPA-like"/>
    <property type="match status" value="1"/>
</dbReference>
<dbReference type="EMBL" id="DSBW01000034">
    <property type="protein sequence ID" value="HED30389.1"/>
    <property type="molecule type" value="Genomic_DNA"/>
</dbReference>
<sequence>MKKALSLVMVFLVAVAFSATGYSAEKYVSLGAGISWMNDSDIEDVAGIVDVLGGEIEMDYGSGFTATGAFGCDYGDYRVEGEIGYQSGDVDGIGLDFSDVIDLHDLNIDWDGKASADLKGDVSVLTLMVNGYYDIDLGGVELSPYVGVGVAQVSLDDVKAADGLVSEQAE</sequence>
<organism evidence="3">
    <name type="scientific">Prosthecochloris aestuarii</name>
    <dbReference type="NCBI Taxonomy" id="1102"/>
    <lineage>
        <taxon>Bacteria</taxon>
        <taxon>Pseudomonadati</taxon>
        <taxon>Chlorobiota</taxon>
        <taxon>Chlorobiia</taxon>
        <taxon>Chlorobiales</taxon>
        <taxon>Chlorobiaceae</taxon>
        <taxon>Prosthecochloris</taxon>
    </lineage>
</organism>
<name>A0A831SP68_PROAE</name>
<dbReference type="Pfam" id="PF01617">
    <property type="entry name" value="Surface_Ag_2"/>
    <property type="match status" value="1"/>
</dbReference>
<dbReference type="InterPro" id="IPR002566">
    <property type="entry name" value="Msp4_OMP-like"/>
</dbReference>
<keyword evidence="1" id="KW-0732">Signal</keyword>
<evidence type="ECO:0000259" key="2">
    <source>
        <dbReference type="Pfam" id="PF01617"/>
    </source>
</evidence>
<dbReference type="AlphaFoldDB" id="A0A831SP68"/>